<gene>
    <name evidence="1" type="ORF">M9H77_36889</name>
</gene>
<evidence type="ECO:0000313" key="1">
    <source>
        <dbReference type="EMBL" id="KAI5650884.1"/>
    </source>
</evidence>
<evidence type="ECO:0000313" key="2">
    <source>
        <dbReference type="Proteomes" id="UP001060085"/>
    </source>
</evidence>
<dbReference type="Proteomes" id="UP001060085">
    <property type="component" value="Linkage Group LG08"/>
</dbReference>
<keyword evidence="2" id="KW-1185">Reference proteome</keyword>
<accession>A0ACB9ZT43</accession>
<proteinExistence type="predicted"/>
<organism evidence="1 2">
    <name type="scientific">Catharanthus roseus</name>
    <name type="common">Madagascar periwinkle</name>
    <name type="synonym">Vinca rosea</name>
    <dbReference type="NCBI Taxonomy" id="4058"/>
    <lineage>
        <taxon>Eukaryota</taxon>
        <taxon>Viridiplantae</taxon>
        <taxon>Streptophyta</taxon>
        <taxon>Embryophyta</taxon>
        <taxon>Tracheophyta</taxon>
        <taxon>Spermatophyta</taxon>
        <taxon>Magnoliopsida</taxon>
        <taxon>eudicotyledons</taxon>
        <taxon>Gunneridae</taxon>
        <taxon>Pentapetalae</taxon>
        <taxon>asterids</taxon>
        <taxon>lamiids</taxon>
        <taxon>Gentianales</taxon>
        <taxon>Apocynaceae</taxon>
        <taxon>Rauvolfioideae</taxon>
        <taxon>Vinceae</taxon>
        <taxon>Catharanthinae</taxon>
        <taxon>Catharanthus</taxon>
    </lineage>
</organism>
<protein>
    <submittedName>
        <fullName evidence="1">Uncharacterized protein</fullName>
    </submittedName>
</protein>
<name>A0ACB9ZT43_CATRO</name>
<dbReference type="EMBL" id="CM044708">
    <property type="protein sequence ID" value="KAI5650884.1"/>
    <property type="molecule type" value="Genomic_DNA"/>
</dbReference>
<comment type="caution">
    <text evidence="1">The sequence shown here is derived from an EMBL/GenBank/DDBJ whole genome shotgun (WGS) entry which is preliminary data.</text>
</comment>
<sequence>MAVTHADLAPTPKRSDLSSKTGAFLMVLSIFFGLSCFILCLIAEATRSEVTWLATNDEGGKGNNKCVYNGSGKIPLLCAAGAFFALAIAMVVEHTFMLIAVSKPSSSLLAALDPDSDFANSLAWQAGFFFISTWTSFAVGEILLLIGLSVESGHLKNWGTPRTSCLILGQGLFSAAGIFGLVTVIFAAGLYITSLRAERILHDQQNIRREIYEASVLYASPPRSPDPPMAARLMVGVNENPITRPNHNQHTLAHYLSEFEKYTNLIV</sequence>
<reference evidence="2" key="1">
    <citation type="journal article" date="2023" name="Nat. Plants">
        <title>Single-cell RNA sequencing provides a high-resolution roadmap for understanding the multicellular compartmentation of specialized metabolism.</title>
        <authorList>
            <person name="Sun S."/>
            <person name="Shen X."/>
            <person name="Li Y."/>
            <person name="Li Y."/>
            <person name="Wang S."/>
            <person name="Li R."/>
            <person name="Zhang H."/>
            <person name="Shen G."/>
            <person name="Guo B."/>
            <person name="Wei J."/>
            <person name="Xu J."/>
            <person name="St-Pierre B."/>
            <person name="Chen S."/>
            <person name="Sun C."/>
        </authorList>
    </citation>
    <scope>NUCLEOTIDE SEQUENCE [LARGE SCALE GENOMIC DNA]</scope>
</reference>